<protein>
    <submittedName>
        <fullName evidence="5">Deazaflavin-dependent oxidoreductase (Nitroreductase family)</fullName>
    </submittedName>
</protein>
<dbReference type="Proteomes" id="UP000614047">
    <property type="component" value="Unassembled WGS sequence"/>
</dbReference>
<dbReference type="GO" id="GO:0005886">
    <property type="term" value="C:plasma membrane"/>
    <property type="evidence" value="ECO:0007669"/>
    <property type="project" value="TreeGrafter"/>
</dbReference>
<dbReference type="PANTHER" id="PTHR39428">
    <property type="entry name" value="F420H(2)-DEPENDENT QUINONE REDUCTASE RV1261C"/>
    <property type="match status" value="1"/>
</dbReference>
<name>A0A931DFM9_9ACTN</name>
<comment type="catalytic activity">
    <reaction evidence="2">
        <text>oxidized coenzyme F420-(gamma-L-Glu)(n) + a quinol + H(+) = reduced coenzyme F420-(gamma-L-Glu)(n) + a quinone</text>
        <dbReference type="Rhea" id="RHEA:39663"/>
        <dbReference type="Rhea" id="RHEA-COMP:12939"/>
        <dbReference type="Rhea" id="RHEA-COMP:14378"/>
        <dbReference type="ChEBI" id="CHEBI:15378"/>
        <dbReference type="ChEBI" id="CHEBI:24646"/>
        <dbReference type="ChEBI" id="CHEBI:132124"/>
        <dbReference type="ChEBI" id="CHEBI:133980"/>
        <dbReference type="ChEBI" id="CHEBI:139511"/>
    </reaction>
</comment>
<dbReference type="RefSeq" id="WP_197011088.1">
    <property type="nucleotide sequence ID" value="NZ_BAABES010000020.1"/>
</dbReference>
<feature type="domain" description="Hemerythrin-like" evidence="4">
    <location>
        <begin position="154"/>
        <end position="303"/>
    </location>
</feature>
<evidence type="ECO:0000256" key="2">
    <source>
        <dbReference type="ARBA" id="ARBA00049106"/>
    </source>
</evidence>
<comment type="similarity">
    <text evidence="1">Belongs to the F420H(2)-dependent quinone reductase family.</text>
</comment>
<evidence type="ECO:0000259" key="4">
    <source>
        <dbReference type="Pfam" id="PF01814"/>
    </source>
</evidence>
<dbReference type="NCBIfam" id="TIGR00026">
    <property type="entry name" value="hi_GC_TIGR00026"/>
    <property type="match status" value="1"/>
</dbReference>
<dbReference type="InterPro" id="IPR004378">
    <property type="entry name" value="F420H2_quin_Rdtase"/>
</dbReference>
<evidence type="ECO:0000256" key="3">
    <source>
        <dbReference type="SAM" id="MobiDB-lite"/>
    </source>
</evidence>
<dbReference type="EMBL" id="JADOUA010000001">
    <property type="protein sequence ID" value="MBG6088357.1"/>
    <property type="molecule type" value="Genomic_DNA"/>
</dbReference>
<evidence type="ECO:0000313" key="6">
    <source>
        <dbReference type="Proteomes" id="UP000614047"/>
    </source>
</evidence>
<dbReference type="Gene3D" id="1.20.120.520">
    <property type="entry name" value="nmb1532 protein domain like"/>
    <property type="match status" value="1"/>
</dbReference>
<feature type="compositionally biased region" description="Gly residues" evidence="3">
    <location>
        <begin position="181"/>
        <end position="198"/>
    </location>
</feature>
<dbReference type="GO" id="GO:0070967">
    <property type="term" value="F:coenzyme F420 binding"/>
    <property type="evidence" value="ECO:0007669"/>
    <property type="project" value="TreeGrafter"/>
</dbReference>
<dbReference type="PANTHER" id="PTHR39428:SF1">
    <property type="entry name" value="F420H(2)-DEPENDENT QUINONE REDUCTASE RV1261C"/>
    <property type="match status" value="1"/>
</dbReference>
<dbReference type="Pfam" id="PF04075">
    <property type="entry name" value="F420H2_quin_red"/>
    <property type="match status" value="1"/>
</dbReference>
<gene>
    <name evidence="5" type="ORF">IW256_002470</name>
</gene>
<dbReference type="AlphaFoldDB" id="A0A931DFM9"/>
<evidence type="ECO:0000313" key="5">
    <source>
        <dbReference type="EMBL" id="MBG6088357.1"/>
    </source>
</evidence>
<keyword evidence="6" id="KW-1185">Reference proteome</keyword>
<dbReference type="InterPro" id="IPR012349">
    <property type="entry name" value="Split_barrel_FMN-bd"/>
</dbReference>
<reference evidence="5" key="1">
    <citation type="submission" date="2020-11" db="EMBL/GenBank/DDBJ databases">
        <title>Sequencing the genomes of 1000 actinobacteria strains.</title>
        <authorList>
            <person name="Klenk H.-P."/>
        </authorList>
    </citation>
    <scope>NUCLEOTIDE SEQUENCE</scope>
    <source>
        <strain evidence="5">DSM 43175</strain>
    </source>
</reference>
<dbReference type="InterPro" id="IPR012312">
    <property type="entry name" value="Hemerythrin-like"/>
</dbReference>
<feature type="region of interest" description="Disordered" evidence="3">
    <location>
        <begin position="180"/>
        <end position="200"/>
    </location>
</feature>
<accession>A0A931DFM9</accession>
<dbReference type="SUPFAM" id="SSF50475">
    <property type="entry name" value="FMN-binding split barrel"/>
    <property type="match status" value="1"/>
</dbReference>
<dbReference type="Pfam" id="PF01814">
    <property type="entry name" value="Hemerythrin"/>
    <property type="match status" value="1"/>
</dbReference>
<comment type="caution">
    <text evidence="5">The sequence shown here is derived from an EMBL/GenBank/DDBJ whole genome shotgun (WGS) entry which is preliminary data.</text>
</comment>
<dbReference type="Gene3D" id="2.30.110.10">
    <property type="entry name" value="Electron Transport, Fmn-binding Protein, Chain A"/>
    <property type="match status" value="1"/>
</dbReference>
<evidence type="ECO:0000256" key="1">
    <source>
        <dbReference type="ARBA" id="ARBA00008710"/>
    </source>
</evidence>
<proteinExistence type="inferred from homology"/>
<organism evidence="5 6">
    <name type="scientific">Actinomadura viridis</name>
    <dbReference type="NCBI Taxonomy" id="58110"/>
    <lineage>
        <taxon>Bacteria</taxon>
        <taxon>Bacillati</taxon>
        <taxon>Actinomycetota</taxon>
        <taxon>Actinomycetes</taxon>
        <taxon>Streptosporangiales</taxon>
        <taxon>Thermomonosporaceae</taxon>
        <taxon>Actinomadura</taxon>
    </lineage>
</organism>
<dbReference type="GO" id="GO:0016491">
    <property type="term" value="F:oxidoreductase activity"/>
    <property type="evidence" value="ECO:0007669"/>
    <property type="project" value="InterPro"/>
</dbReference>
<sequence>MTEEFSAADLNRAVIEEFRANAGRVGGMFEGAALLLLTTTGARTGRRRTTPLAYLDDGDRVLVFGSNAGAPTDPAWLSNVLADSRVTVEIGAGDGVETYEATAMRLHGPERDRLYALQSDLVPAYAEYQRMTSRTIPVVALHRADSDRSLAMGDQLLRIHAGLRHDLEALRAEVETYLGGENAGGDGDAGDAGRGGAGAARPAPDLAVRLRTHCLAFCDALGAHHDGEETRGFPPLERRYPDLAPVLDRLRREHVAVTRLRDELRALIDDLESADPARVRAELDRVTAGLEAHYAYEEEQLTAALNAMSAADWAGPAART</sequence>